<feature type="domain" description="Fibronectin type III-like" evidence="4">
    <location>
        <begin position="409"/>
        <end position="483"/>
    </location>
</feature>
<accession>A0ABS4ZDR3</accession>
<evidence type="ECO:0000313" key="5">
    <source>
        <dbReference type="EMBL" id="MBP2435432.1"/>
    </source>
</evidence>
<dbReference type="InterPro" id="IPR001764">
    <property type="entry name" value="Glyco_hydro_3_N"/>
</dbReference>
<dbReference type="SUPFAM" id="SSF51445">
    <property type="entry name" value="(Trans)glycosidases"/>
    <property type="match status" value="1"/>
</dbReference>
<dbReference type="InterPro" id="IPR036881">
    <property type="entry name" value="Glyco_hydro_3_C_sf"/>
</dbReference>
<comment type="caution">
    <text evidence="5">The sequence shown here is derived from an EMBL/GenBank/DDBJ whole genome shotgun (WGS) entry which is preliminary data.</text>
</comment>
<dbReference type="SUPFAM" id="SSF52279">
    <property type="entry name" value="Beta-D-glucan exohydrolase, C-terminal domain"/>
    <property type="match status" value="1"/>
</dbReference>
<dbReference type="PANTHER" id="PTHR42715:SF10">
    <property type="entry name" value="BETA-GLUCOSIDASE"/>
    <property type="match status" value="1"/>
</dbReference>
<keyword evidence="3" id="KW-0472">Membrane</keyword>
<dbReference type="RefSeq" id="WP_165132806.1">
    <property type="nucleotide sequence ID" value="NZ_CP049253.1"/>
</dbReference>
<evidence type="ECO:0000259" key="4">
    <source>
        <dbReference type="SMART" id="SM01217"/>
    </source>
</evidence>
<feature type="transmembrane region" description="Helical" evidence="3">
    <location>
        <begin position="916"/>
        <end position="938"/>
    </location>
</feature>
<dbReference type="InterPro" id="IPR026891">
    <property type="entry name" value="Fn3-like"/>
</dbReference>
<sequence>MTNRKFLWIWTPILAIVVAVVIVANVVIGQQRSAIESYMGTGSWEIENVPEASDWDVAYYESEYGNLDDAKANSAALVERMAAEGMTLVKNEGALPLSAGNVTLLGRGAADPVYGGSGSGGADTRDAINIRAGIENGGFSVNDTVYAVLDGFAQNNAPEDGGRTNIVMDKPEESNYVIGEMPVDGYSDEARASFAEFNDAAIVVIGRGGGEGGDLATDMTPWDDRAEAGQHQLQLDQDEKDMLALAKENFDTVIVLINASTSMELGELHDDGDIDSILLVGSPGLNGFNALGRILSGEINPSGHTTDIYSRDFTADPTFVNVGDFSYSNIDDAYFVDYEEGIYMGYRYYETAAVEGFIDYDDAVVYPFGYGLSYTDFAWSVEQERLGDVDGDIEVDVTVTNTGDVAGQDVVQLYYTAPYTPGGVEKAHVVLGDFAKTSLLEPGEAETVTVSIPVEAMASYDWRGEGAYVLDEGTYELKIQTDSHRLADGTEPIEYVVDSTISYVDGRASDVVPATNLFDDMSEPFVTGELTEFSRSDFAGTFPTAPENDEREANDTVIAGFEPYDAGTAAANSDAVMPTTGASGDAQLIDLRGLDKDDPLWSDLLDQLTTDDMTSVLLSGAYNTAALPEIGKIRTDDIDGPAGFSSFINPDLWQGTAFPSNFLIAMTWNADIAHEMGVAAGNEALNMGVNGWYAPAVNIHRSPFAGRNFEYYSEDPVLSAKLATQVANGALEYGVYTFTKHYAMNDQEVNRVNGLGIATWATEQATREIYLKAFEDLVKDVSGEVPVLAEDGTQSMAQIGLGGMMSSFNLMGTTWAGGSHELMTGVLRDEWGFDGFVITDFNLYDFMYPDQGIAAGSDLMLTFDGYKQMDDTSSAHAVTAMRTAMHNLLFTVANSNAMNGMAPGATLEYVMAGWEIAVIGITIALSLLILAGIAWVIIRVRRHRVQPNVEIAADTPQA</sequence>
<dbReference type="InterPro" id="IPR050288">
    <property type="entry name" value="Cellulose_deg_GH3"/>
</dbReference>
<protein>
    <submittedName>
        <fullName evidence="5">Beta-glucosidase</fullName>
        <ecNumber evidence="5">3.2.1.21</ecNumber>
    </submittedName>
</protein>
<dbReference type="InterPro" id="IPR036962">
    <property type="entry name" value="Glyco_hydro_3_N_sf"/>
</dbReference>
<dbReference type="SMART" id="SM01217">
    <property type="entry name" value="Fn3_like"/>
    <property type="match status" value="1"/>
</dbReference>
<dbReference type="Pfam" id="PF01915">
    <property type="entry name" value="Glyco_hydro_3_C"/>
    <property type="match status" value="1"/>
</dbReference>
<dbReference type="InterPro" id="IPR013783">
    <property type="entry name" value="Ig-like_fold"/>
</dbReference>
<dbReference type="Pfam" id="PF14310">
    <property type="entry name" value="Fn3-like"/>
    <property type="match status" value="1"/>
</dbReference>
<dbReference type="Proteomes" id="UP001519362">
    <property type="component" value="Unassembled WGS sequence"/>
</dbReference>
<evidence type="ECO:0000256" key="2">
    <source>
        <dbReference type="ARBA" id="ARBA00022801"/>
    </source>
</evidence>
<dbReference type="Gene3D" id="3.40.50.1700">
    <property type="entry name" value="Glycoside hydrolase family 3 C-terminal domain"/>
    <property type="match status" value="1"/>
</dbReference>
<evidence type="ECO:0000256" key="1">
    <source>
        <dbReference type="ARBA" id="ARBA00005336"/>
    </source>
</evidence>
<keyword evidence="2 5" id="KW-0378">Hydrolase</keyword>
<organism evidence="5 6">
    <name type="scientific">Microbacterium amylolyticum</name>
    <dbReference type="NCBI Taxonomy" id="936337"/>
    <lineage>
        <taxon>Bacteria</taxon>
        <taxon>Bacillati</taxon>
        <taxon>Actinomycetota</taxon>
        <taxon>Actinomycetes</taxon>
        <taxon>Micrococcales</taxon>
        <taxon>Microbacteriaceae</taxon>
        <taxon>Microbacterium</taxon>
    </lineage>
</organism>
<dbReference type="PRINTS" id="PR00133">
    <property type="entry name" value="GLHYDRLASE3"/>
</dbReference>
<keyword evidence="6" id="KW-1185">Reference proteome</keyword>
<dbReference type="Gene3D" id="2.60.40.10">
    <property type="entry name" value="Immunoglobulins"/>
    <property type="match status" value="1"/>
</dbReference>
<dbReference type="InterPro" id="IPR017853">
    <property type="entry name" value="GH"/>
</dbReference>
<dbReference type="Gene3D" id="3.20.20.300">
    <property type="entry name" value="Glycoside hydrolase, family 3, N-terminal domain"/>
    <property type="match status" value="1"/>
</dbReference>
<dbReference type="EC" id="3.2.1.21" evidence="5"/>
<dbReference type="InterPro" id="IPR002772">
    <property type="entry name" value="Glyco_hydro_3_C"/>
</dbReference>
<keyword evidence="3" id="KW-1133">Transmembrane helix</keyword>
<evidence type="ECO:0000256" key="3">
    <source>
        <dbReference type="SAM" id="Phobius"/>
    </source>
</evidence>
<evidence type="ECO:0000313" key="6">
    <source>
        <dbReference type="Proteomes" id="UP001519362"/>
    </source>
</evidence>
<comment type="similarity">
    <text evidence="1">Belongs to the glycosyl hydrolase 3 family.</text>
</comment>
<reference evidence="5 6" key="1">
    <citation type="submission" date="2021-03" db="EMBL/GenBank/DDBJ databases">
        <title>Sequencing the genomes of 1000 actinobacteria strains.</title>
        <authorList>
            <person name="Klenk H.-P."/>
        </authorList>
    </citation>
    <scope>NUCLEOTIDE SEQUENCE [LARGE SCALE GENOMIC DNA]</scope>
    <source>
        <strain evidence="5 6">DSM 24221</strain>
    </source>
</reference>
<feature type="transmembrane region" description="Helical" evidence="3">
    <location>
        <begin position="7"/>
        <end position="28"/>
    </location>
</feature>
<keyword evidence="5" id="KW-0326">Glycosidase</keyword>
<gene>
    <name evidence="5" type="ORF">JOF34_000018</name>
</gene>
<dbReference type="PANTHER" id="PTHR42715">
    <property type="entry name" value="BETA-GLUCOSIDASE"/>
    <property type="match status" value="1"/>
</dbReference>
<dbReference type="GO" id="GO:0008422">
    <property type="term" value="F:beta-glucosidase activity"/>
    <property type="evidence" value="ECO:0007669"/>
    <property type="project" value="UniProtKB-EC"/>
</dbReference>
<dbReference type="Pfam" id="PF00933">
    <property type="entry name" value="Glyco_hydro_3"/>
    <property type="match status" value="1"/>
</dbReference>
<dbReference type="EMBL" id="JAGIOL010000001">
    <property type="protein sequence ID" value="MBP2435432.1"/>
    <property type="molecule type" value="Genomic_DNA"/>
</dbReference>
<keyword evidence="3" id="KW-0812">Transmembrane</keyword>
<proteinExistence type="inferred from homology"/>
<name>A0ABS4ZDR3_9MICO</name>